<comment type="similarity">
    <text evidence="1">Belongs to the aspartate/glutamate racemases family.</text>
</comment>
<dbReference type="PANTHER" id="PTHR21198:SF7">
    <property type="entry name" value="ASPARTATE-GLUTAMATE RACEMASE FAMILY"/>
    <property type="match status" value="1"/>
</dbReference>
<evidence type="ECO:0000313" key="3">
    <source>
        <dbReference type="EMBL" id="PAB59570.1"/>
    </source>
</evidence>
<dbReference type="EMBL" id="NIBG01000007">
    <property type="protein sequence ID" value="PAB59570.1"/>
    <property type="molecule type" value="Genomic_DNA"/>
</dbReference>
<evidence type="ECO:0000256" key="2">
    <source>
        <dbReference type="ARBA" id="ARBA00023235"/>
    </source>
</evidence>
<dbReference type="InterPro" id="IPR004380">
    <property type="entry name" value="Asp_race"/>
</dbReference>
<dbReference type="OrthoDB" id="9803739at2"/>
<dbReference type="PANTHER" id="PTHR21198">
    <property type="entry name" value="GLUTAMATE RACEMASE"/>
    <property type="match status" value="1"/>
</dbReference>
<accession>A0A267MLB6</accession>
<sequence length="242" mass="27158">MKKTVGIVGGMGPMATIDLFKKIVHNTPADSDQSHLHIVIDNNTSIPDRSTYILSGGENPTSEISSSARNLISIGANIIIMPCNTAHYFYDDVYETIEDLIMDKDVIFIHMIEETANHVSNNMEENGKVYLLATKGTYKSMIYKEAFKARNIELIEPTVTLKQKVMDMIYDYKNGTFDYTRDDLYDFKNDALSRGAKKIILGCTELPLIFQKFNLVEDTIDPTEILAKAAIEKANTVALETI</sequence>
<dbReference type="InterPro" id="IPR015942">
    <property type="entry name" value="Asp/Glu/hydantoin_racemase"/>
</dbReference>
<dbReference type="GO" id="GO:0047661">
    <property type="term" value="F:amino-acid racemase activity"/>
    <property type="evidence" value="ECO:0007669"/>
    <property type="project" value="InterPro"/>
</dbReference>
<dbReference type="InterPro" id="IPR033134">
    <property type="entry name" value="Asp/Glu_racemase_AS_2"/>
</dbReference>
<gene>
    <name evidence="3" type="ORF">CCE28_10180</name>
</gene>
<keyword evidence="2" id="KW-0413">Isomerase</keyword>
<evidence type="ECO:0000313" key="4">
    <source>
        <dbReference type="Proteomes" id="UP000216024"/>
    </source>
</evidence>
<reference evidence="3 4" key="1">
    <citation type="submission" date="2017-06" db="EMBL/GenBank/DDBJ databases">
        <title>Draft genome sequence of anaerobic fermentative bacterium Anaeromicrobium sediminis DY2726D isolated from West Pacific Ocean sediments.</title>
        <authorList>
            <person name="Zeng X."/>
        </authorList>
    </citation>
    <scope>NUCLEOTIDE SEQUENCE [LARGE SCALE GENOMIC DNA]</scope>
    <source>
        <strain evidence="3 4">DY2726D</strain>
    </source>
</reference>
<evidence type="ECO:0000256" key="1">
    <source>
        <dbReference type="ARBA" id="ARBA00007847"/>
    </source>
</evidence>
<dbReference type="Gene3D" id="3.40.50.1860">
    <property type="match status" value="2"/>
</dbReference>
<evidence type="ECO:0008006" key="5">
    <source>
        <dbReference type="Google" id="ProtNLM"/>
    </source>
</evidence>
<organism evidence="3 4">
    <name type="scientific">Anaeromicrobium sediminis</name>
    <dbReference type="NCBI Taxonomy" id="1478221"/>
    <lineage>
        <taxon>Bacteria</taxon>
        <taxon>Bacillati</taxon>
        <taxon>Bacillota</taxon>
        <taxon>Clostridia</taxon>
        <taxon>Peptostreptococcales</taxon>
        <taxon>Thermotaleaceae</taxon>
        <taxon>Anaeromicrobium</taxon>
    </lineage>
</organism>
<comment type="caution">
    <text evidence="3">The sequence shown here is derived from an EMBL/GenBank/DDBJ whole genome shotgun (WGS) entry which is preliminary data.</text>
</comment>
<dbReference type="RefSeq" id="WP_095133572.1">
    <property type="nucleotide sequence ID" value="NZ_NIBG01000007.1"/>
</dbReference>
<name>A0A267MLB6_9FIRM</name>
<dbReference type="SUPFAM" id="SSF53681">
    <property type="entry name" value="Aspartate/glutamate racemase"/>
    <property type="match status" value="2"/>
</dbReference>
<dbReference type="Pfam" id="PF01177">
    <property type="entry name" value="Asp_Glu_race"/>
    <property type="match status" value="1"/>
</dbReference>
<dbReference type="InterPro" id="IPR001920">
    <property type="entry name" value="Asp/Glu_race"/>
</dbReference>
<dbReference type="Proteomes" id="UP000216024">
    <property type="component" value="Unassembled WGS sequence"/>
</dbReference>
<keyword evidence="4" id="KW-1185">Reference proteome</keyword>
<dbReference type="PROSITE" id="PS00924">
    <property type="entry name" value="ASP_GLU_RACEMASE_2"/>
    <property type="match status" value="1"/>
</dbReference>
<proteinExistence type="inferred from homology"/>
<protein>
    <recommendedName>
        <fullName evidence="5">Aspartate racemase</fullName>
    </recommendedName>
</protein>
<dbReference type="NCBIfam" id="TIGR00035">
    <property type="entry name" value="asp_race"/>
    <property type="match status" value="1"/>
</dbReference>
<dbReference type="AlphaFoldDB" id="A0A267MLB6"/>